<feature type="transmembrane region" description="Helical" evidence="8">
    <location>
        <begin position="50"/>
        <end position="70"/>
    </location>
</feature>
<dbReference type="InterPro" id="IPR008506">
    <property type="entry name" value="SND2/TMEM208"/>
</dbReference>
<comment type="subcellular location">
    <subcellularLocation>
        <location evidence="1">Endoplasmic reticulum membrane</location>
        <topology evidence="1">Multi-pass membrane protein</topology>
    </subcellularLocation>
</comment>
<keyword evidence="4" id="KW-0256">Endoplasmic reticulum</keyword>
<keyword evidence="5 8" id="KW-1133">Transmembrane helix</keyword>
<dbReference type="Pfam" id="PF05620">
    <property type="entry name" value="TMEM208_SND2"/>
    <property type="match status" value="1"/>
</dbReference>
<comment type="similarity">
    <text evidence="2">Belongs to the TMEM208 family.</text>
</comment>
<evidence type="ECO:0000256" key="6">
    <source>
        <dbReference type="ARBA" id="ARBA00023136"/>
    </source>
</evidence>
<protein>
    <submittedName>
        <fullName evidence="9">Uncharacterized protein</fullName>
    </submittedName>
</protein>
<evidence type="ECO:0000256" key="7">
    <source>
        <dbReference type="SAM" id="MobiDB-lite"/>
    </source>
</evidence>
<evidence type="ECO:0000256" key="4">
    <source>
        <dbReference type="ARBA" id="ARBA00022824"/>
    </source>
</evidence>
<evidence type="ECO:0000256" key="3">
    <source>
        <dbReference type="ARBA" id="ARBA00022692"/>
    </source>
</evidence>
<evidence type="ECO:0000256" key="5">
    <source>
        <dbReference type="ARBA" id="ARBA00022989"/>
    </source>
</evidence>
<dbReference type="GeneID" id="85226536"/>
<dbReference type="RefSeq" id="XP_060122800.1">
    <property type="nucleotide sequence ID" value="XM_060266817.1"/>
</dbReference>
<feature type="transmembrane region" description="Helical" evidence="8">
    <location>
        <begin position="109"/>
        <end position="132"/>
    </location>
</feature>
<keyword evidence="3 8" id="KW-0812">Transmembrane</keyword>
<evidence type="ECO:0000313" key="10">
    <source>
        <dbReference type="Proteomes" id="UP001217754"/>
    </source>
</evidence>
<evidence type="ECO:0000256" key="8">
    <source>
        <dbReference type="SAM" id="Phobius"/>
    </source>
</evidence>
<evidence type="ECO:0000256" key="2">
    <source>
        <dbReference type="ARBA" id="ARBA00009950"/>
    </source>
</evidence>
<dbReference type="PANTHER" id="PTHR13505:SF7">
    <property type="entry name" value="TRANSMEMBRANE PROTEIN 208"/>
    <property type="match status" value="1"/>
</dbReference>
<feature type="transmembrane region" description="Helical" evidence="8">
    <location>
        <begin position="20"/>
        <end position="38"/>
    </location>
</feature>
<sequence length="179" mass="19636">MAKGAQKRIASGNASAVSTLAYGFVISNTVHLLLNFWLWRTPATTHWRPVAMYVVTEAIAAVLGLQLAAMGRAGDDLSQSGLTAYMFDVVYITWFVHVTTALISRYFWWTYAVIPAYALYLLYTHILVPFVFGGKSPLSRGTSAPAPAPAAEEPQVSKRQAKQQARSARGPRMQTRRGG</sequence>
<dbReference type="Proteomes" id="UP001217754">
    <property type="component" value="Chromosome 5"/>
</dbReference>
<dbReference type="EMBL" id="CP119962">
    <property type="protein sequence ID" value="WFD39903.1"/>
    <property type="molecule type" value="Genomic_DNA"/>
</dbReference>
<reference evidence="9" key="1">
    <citation type="submission" date="2023-03" db="EMBL/GenBank/DDBJ databases">
        <title>Mating type loci evolution in Malassezia.</title>
        <authorList>
            <person name="Coelho M.A."/>
        </authorList>
    </citation>
    <scope>NUCLEOTIDE SEQUENCE</scope>
    <source>
        <strain evidence="9">CBS 9431</strain>
    </source>
</reference>
<dbReference type="GO" id="GO:0005773">
    <property type="term" value="C:vacuole"/>
    <property type="evidence" value="ECO:0007669"/>
    <property type="project" value="GOC"/>
</dbReference>
<gene>
    <name evidence="9" type="ORF">MJAP1_002885</name>
</gene>
<proteinExistence type="inferred from homology"/>
<accession>A0AAF0EZB9</accession>
<dbReference type="PANTHER" id="PTHR13505">
    <property type="entry name" value="TRANSMEMBRANE PROTEIN 208"/>
    <property type="match status" value="1"/>
</dbReference>
<feature type="transmembrane region" description="Helical" evidence="8">
    <location>
        <begin position="82"/>
        <end position="103"/>
    </location>
</feature>
<feature type="region of interest" description="Disordered" evidence="7">
    <location>
        <begin position="138"/>
        <end position="179"/>
    </location>
</feature>
<keyword evidence="6 8" id="KW-0472">Membrane</keyword>
<organism evidence="9 10">
    <name type="scientific">Malassezia japonica</name>
    <dbReference type="NCBI Taxonomy" id="223818"/>
    <lineage>
        <taxon>Eukaryota</taxon>
        <taxon>Fungi</taxon>
        <taxon>Dikarya</taxon>
        <taxon>Basidiomycota</taxon>
        <taxon>Ustilaginomycotina</taxon>
        <taxon>Malasseziomycetes</taxon>
        <taxon>Malasseziales</taxon>
        <taxon>Malasseziaceae</taxon>
        <taxon>Malassezia</taxon>
    </lineage>
</organism>
<dbReference type="GO" id="GO:0006624">
    <property type="term" value="P:vacuolar protein processing"/>
    <property type="evidence" value="ECO:0007669"/>
    <property type="project" value="TreeGrafter"/>
</dbReference>
<evidence type="ECO:0000256" key="1">
    <source>
        <dbReference type="ARBA" id="ARBA00004477"/>
    </source>
</evidence>
<evidence type="ECO:0000313" key="9">
    <source>
        <dbReference type="EMBL" id="WFD39903.1"/>
    </source>
</evidence>
<dbReference type="AlphaFoldDB" id="A0AAF0EZB9"/>
<dbReference type="GO" id="GO:0005789">
    <property type="term" value="C:endoplasmic reticulum membrane"/>
    <property type="evidence" value="ECO:0007669"/>
    <property type="project" value="UniProtKB-SubCell"/>
</dbReference>
<keyword evidence="10" id="KW-1185">Reference proteome</keyword>
<name>A0AAF0EZB9_9BASI</name>